<reference evidence="1 2" key="1">
    <citation type="journal article" date="2016" name="Nat. Commun.">
        <title>Thousands of microbial genomes shed light on interconnected biogeochemical processes in an aquifer system.</title>
        <authorList>
            <person name="Anantharaman K."/>
            <person name="Brown C.T."/>
            <person name="Hug L.A."/>
            <person name="Sharon I."/>
            <person name="Castelle C.J."/>
            <person name="Probst A.J."/>
            <person name="Thomas B.C."/>
            <person name="Singh A."/>
            <person name="Wilkins M.J."/>
            <person name="Karaoz U."/>
            <person name="Brodie E.L."/>
            <person name="Williams K.H."/>
            <person name="Hubbard S.S."/>
            <person name="Banfield J.F."/>
        </authorList>
    </citation>
    <scope>NUCLEOTIDE SEQUENCE [LARGE SCALE GENOMIC DNA]</scope>
</reference>
<accession>A0A1G2AZY9</accession>
<dbReference type="AlphaFoldDB" id="A0A1G2AZY9"/>
<gene>
    <name evidence="1" type="ORF">A2898_01365</name>
</gene>
<evidence type="ECO:0000313" key="1">
    <source>
        <dbReference type="EMBL" id="OGY82502.1"/>
    </source>
</evidence>
<proteinExistence type="predicted"/>
<name>A0A1G2AZY9_9BACT</name>
<dbReference type="Proteomes" id="UP000179164">
    <property type="component" value="Unassembled WGS sequence"/>
</dbReference>
<protein>
    <submittedName>
        <fullName evidence="1">Uncharacterized protein</fullName>
    </submittedName>
</protein>
<sequence length="275" mass="31149">MLQSFIRHSTSEGTLKTLRTLFAIGIHVLAMETAVQAMDDPIYLFGDDAKKVLDSLEDAKSDDFFHMGVLAHNLSFSLKNAKMTDRAKEYFSLVRLKGGYTDTLSVYECLLVLLSIRDQNIFKKGGSFIGGIVGLVDSPEDAAREAFKCLSREIGKNPDNLTFHFLRATAAVEAADLLPDLLPVANEDLIEIAYLLAHQPDVDSSHQFFFSLISAKYRYRLAKSHTGRVWDARRLLLDAHECMRHVELLARGKWQKKEVPLWNGRIEELFRELDD</sequence>
<evidence type="ECO:0000313" key="2">
    <source>
        <dbReference type="Proteomes" id="UP000179164"/>
    </source>
</evidence>
<organism evidence="1 2">
    <name type="scientific">Candidatus Kerfeldbacteria bacterium RIFCSPLOWO2_01_FULL_48_11</name>
    <dbReference type="NCBI Taxonomy" id="1798543"/>
    <lineage>
        <taxon>Bacteria</taxon>
        <taxon>Candidatus Kerfeldiibacteriota</taxon>
    </lineage>
</organism>
<dbReference type="STRING" id="1798543.A2898_01365"/>
<dbReference type="EMBL" id="MHKE01000019">
    <property type="protein sequence ID" value="OGY82502.1"/>
    <property type="molecule type" value="Genomic_DNA"/>
</dbReference>
<comment type="caution">
    <text evidence="1">The sequence shown here is derived from an EMBL/GenBank/DDBJ whole genome shotgun (WGS) entry which is preliminary data.</text>
</comment>